<evidence type="ECO:0000256" key="4">
    <source>
        <dbReference type="ARBA" id="ARBA00022840"/>
    </source>
</evidence>
<dbReference type="NCBIfam" id="TIGR01727">
    <property type="entry name" value="oligo_HPY"/>
    <property type="match status" value="1"/>
</dbReference>
<dbReference type="InterPro" id="IPR050319">
    <property type="entry name" value="ABC_transp_ATP-bind"/>
</dbReference>
<organism evidence="6 7">
    <name type="scientific">Halobacteriovorax vibrionivorans</name>
    <dbReference type="NCBI Taxonomy" id="2152716"/>
    <lineage>
        <taxon>Bacteria</taxon>
        <taxon>Pseudomonadati</taxon>
        <taxon>Bdellovibrionota</taxon>
        <taxon>Bacteriovoracia</taxon>
        <taxon>Bacteriovoracales</taxon>
        <taxon>Halobacteriovoraceae</taxon>
        <taxon>Halobacteriovorax</taxon>
    </lineage>
</organism>
<dbReference type="EMBL" id="QDKL01000002">
    <property type="protein sequence ID" value="RZF21249.1"/>
    <property type="molecule type" value="Genomic_DNA"/>
</dbReference>
<dbReference type="PROSITE" id="PS50893">
    <property type="entry name" value="ABC_TRANSPORTER_2"/>
    <property type="match status" value="1"/>
</dbReference>
<evidence type="ECO:0000259" key="5">
    <source>
        <dbReference type="PROSITE" id="PS50893"/>
    </source>
</evidence>
<dbReference type="Gene3D" id="3.40.50.300">
    <property type="entry name" value="P-loop containing nucleotide triphosphate hydrolases"/>
    <property type="match status" value="1"/>
</dbReference>
<comment type="caution">
    <text evidence="6">The sequence shown here is derived from an EMBL/GenBank/DDBJ whole genome shotgun (WGS) entry which is preliminary data.</text>
</comment>
<dbReference type="Pfam" id="PF08352">
    <property type="entry name" value="oligo_HPY"/>
    <property type="match status" value="1"/>
</dbReference>
<dbReference type="GO" id="GO:0005524">
    <property type="term" value="F:ATP binding"/>
    <property type="evidence" value="ECO:0007669"/>
    <property type="project" value="UniProtKB-KW"/>
</dbReference>
<dbReference type="RefSeq" id="WP_114706316.1">
    <property type="nucleotide sequence ID" value="NZ_QDKL01000002.1"/>
</dbReference>
<dbReference type="InterPro" id="IPR017871">
    <property type="entry name" value="ABC_transporter-like_CS"/>
</dbReference>
<comment type="similarity">
    <text evidence="1">Belongs to the ABC transporter superfamily.</text>
</comment>
<evidence type="ECO:0000313" key="6">
    <source>
        <dbReference type="EMBL" id="RZF21249.1"/>
    </source>
</evidence>
<dbReference type="InterPro" id="IPR027417">
    <property type="entry name" value="P-loop_NTPase"/>
</dbReference>
<dbReference type="Pfam" id="PF00005">
    <property type="entry name" value="ABC_tran"/>
    <property type="match status" value="1"/>
</dbReference>
<evidence type="ECO:0000256" key="3">
    <source>
        <dbReference type="ARBA" id="ARBA00022741"/>
    </source>
</evidence>
<reference evidence="7" key="1">
    <citation type="journal article" date="2019" name="Int. J. Syst. Evol. Microbiol.">
        <title>Halobacteriovorax valvorus sp. nov., a novel prokaryotic predator isolated from coastal seawater of China.</title>
        <authorList>
            <person name="Chen M.-X."/>
        </authorList>
    </citation>
    <scope>NUCLEOTIDE SEQUENCE [LARGE SCALE GENOMIC DNA]</scope>
    <source>
        <strain evidence="7">BL9</strain>
    </source>
</reference>
<dbReference type="SMART" id="SM00382">
    <property type="entry name" value="AAA"/>
    <property type="match status" value="1"/>
</dbReference>
<name>A0ABY0II76_9BACT</name>
<dbReference type="PROSITE" id="PS00211">
    <property type="entry name" value="ABC_TRANSPORTER_1"/>
    <property type="match status" value="1"/>
</dbReference>
<evidence type="ECO:0000256" key="1">
    <source>
        <dbReference type="ARBA" id="ARBA00005417"/>
    </source>
</evidence>
<accession>A0ABY0II76</accession>
<sequence>MIDTIKVTNLKKHYPVGNKAVKAVDGLSFNLQERTTLGIVGESGCGKSTLAKCLMGLEPLTDGSITIAGKDFSQLSSKELYHNIQMVFQNPLESLNPRKKAWEIIADPLLINEKVTKKEAYNRACDLMETVGLRREHAHKYPHMFSGGQRQRIGIARALILRPKVLILDEPVSALDVSVQAQVLNLLKDLQKEFNLTYIFISHDLSVVRYIADKVLVMYLGKVCEYGKSDVIFNTPHHPYTKTLLKSAHAVDNEVIKAFPPLKDVELPSPLNPPTGCNFHTRCPLAVEKCKESTPECRDIDYRSIFCHEII</sequence>
<keyword evidence="3" id="KW-0547">Nucleotide-binding</keyword>
<dbReference type="Proteomes" id="UP000443582">
    <property type="component" value="Unassembled WGS sequence"/>
</dbReference>
<keyword evidence="7" id="KW-1185">Reference proteome</keyword>
<evidence type="ECO:0000256" key="2">
    <source>
        <dbReference type="ARBA" id="ARBA00022448"/>
    </source>
</evidence>
<protein>
    <submittedName>
        <fullName evidence="6">Dipeptide ABC transporter ATP-binding protein</fullName>
    </submittedName>
</protein>
<evidence type="ECO:0000313" key="7">
    <source>
        <dbReference type="Proteomes" id="UP000443582"/>
    </source>
</evidence>
<feature type="domain" description="ABC transporter" evidence="5">
    <location>
        <begin position="5"/>
        <end position="245"/>
    </location>
</feature>
<dbReference type="InterPro" id="IPR003439">
    <property type="entry name" value="ABC_transporter-like_ATP-bd"/>
</dbReference>
<dbReference type="InterPro" id="IPR003593">
    <property type="entry name" value="AAA+_ATPase"/>
</dbReference>
<dbReference type="SUPFAM" id="SSF52540">
    <property type="entry name" value="P-loop containing nucleoside triphosphate hydrolases"/>
    <property type="match status" value="1"/>
</dbReference>
<dbReference type="NCBIfam" id="NF008453">
    <property type="entry name" value="PRK11308.1"/>
    <property type="match status" value="1"/>
</dbReference>
<dbReference type="CDD" id="cd03257">
    <property type="entry name" value="ABC_NikE_OppD_transporters"/>
    <property type="match status" value="1"/>
</dbReference>
<keyword evidence="4 6" id="KW-0067">ATP-binding</keyword>
<dbReference type="PANTHER" id="PTHR43776:SF7">
    <property type="entry name" value="D,D-DIPEPTIDE TRANSPORT ATP-BINDING PROTEIN DDPF-RELATED"/>
    <property type="match status" value="1"/>
</dbReference>
<dbReference type="PANTHER" id="PTHR43776">
    <property type="entry name" value="TRANSPORT ATP-BINDING PROTEIN"/>
    <property type="match status" value="1"/>
</dbReference>
<keyword evidence="2" id="KW-0813">Transport</keyword>
<proteinExistence type="inferred from homology"/>
<dbReference type="InterPro" id="IPR013563">
    <property type="entry name" value="Oligopep_ABC_C"/>
</dbReference>
<gene>
    <name evidence="6" type="ORF">DAY19_06085</name>
</gene>